<keyword evidence="5 6" id="KW-0694">RNA-binding</keyword>
<organism evidence="8 9">
    <name type="scientific">Dongia mobilis</name>
    <dbReference type="NCBI Taxonomy" id="578943"/>
    <lineage>
        <taxon>Bacteria</taxon>
        <taxon>Pseudomonadati</taxon>
        <taxon>Pseudomonadota</taxon>
        <taxon>Alphaproteobacteria</taxon>
        <taxon>Rhodospirillales</taxon>
        <taxon>Dongiaceae</taxon>
        <taxon>Dongia</taxon>
    </lineage>
</organism>
<evidence type="ECO:0000256" key="6">
    <source>
        <dbReference type="PROSITE-ProRule" id="PRU01023"/>
    </source>
</evidence>
<dbReference type="Gene3D" id="3.40.50.150">
    <property type="entry name" value="Vaccinia Virus protein VP39"/>
    <property type="match status" value="1"/>
</dbReference>
<reference evidence="8 9" key="1">
    <citation type="submission" date="2019-03" db="EMBL/GenBank/DDBJ databases">
        <title>Genomic Encyclopedia of Type Strains, Phase III (KMG-III): the genomes of soil and plant-associated and newly described type strains.</title>
        <authorList>
            <person name="Whitman W."/>
        </authorList>
    </citation>
    <scope>NUCLEOTIDE SEQUENCE [LARGE SCALE GENOMIC DNA]</scope>
    <source>
        <strain evidence="8 9">CGMCC 1.7660</strain>
    </source>
</reference>
<keyword evidence="9" id="KW-1185">Reference proteome</keyword>
<comment type="caution">
    <text evidence="8">The sequence shown here is derived from an EMBL/GenBank/DDBJ whole genome shotgun (WGS) entry which is preliminary data.</text>
</comment>
<dbReference type="EMBL" id="SNYW01000007">
    <property type="protein sequence ID" value="TDQ83349.1"/>
    <property type="molecule type" value="Genomic_DNA"/>
</dbReference>
<keyword evidence="3 6" id="KW-0808">Transferase</keyword>
<dbReference type="InterPro" id="IPR018314">
    <property type="entry name" value="RsmB/NOL1/NOP2-like_CS"/>
</dbReference>
<evidence type="ECO:0000259" key="7">
    <source>
        <dbReference type="PROSITE" id="PS51686"/>
    </source>
</evidence>
<dbReference type="PANTHER" id="PTHR22807:SF53">
    <property type="entry name" value="RIBOSOMAL RNA SMALL SUBUNIT METHYLTRANSFERASE B-RELATED"/>
    <property type="match status" value="1"/>
</dbReference>
<feature type="binding site" evidence="6">
    <location>
        <position position="324"/>
    </location>
    <ligand>
        <name>S-adenosyl-L-methionine</name>
        <dbReference type="ChEBI" id="CHEBI:59789"/>
    </ligand>
</feature>
<comment type="caution">
    <text evidence="6">Lacks conserved residue(s) required for the propagation of feature annotation.</text>
</comment>
<dbReference type="PANTHER" id="PTHR22807">
    <property type="entry name" value="NOP2 YEAST -RELATED NOL1/NOP2/FMU SUN DOMAIN-CONTAINING"/>
    <property type="match status" value="1"/>
</dbReference>
<proteinExistence type="inferred from homology"/>
<dbReference type="CDD" id="cd02440">
    <property type="entry name" value="AdoMet_MTases"/>
    <property type="match status" value="1"/>
</dbReference>
<evidence type="ECO:0000313" key="8">
    <source>
        <dbReference type="EMBL" id="TDQ83349.1"/>
    </source>
</evidence>
<feature type="active site" description="Nucleophile" evidence="6">
    <location>
        <position position="377"/>
    </location>
</feature>
<evidence type="ECO:0000256" key="3">
    <source>
        <dbReference type="ARBA" id="ARBA00022679"/>
    </source>
</evidence>
<dbReference type="RefSeq" id="WP_133613109.1">
    <property type="nucleotide sequence ID" value="NZ_SNYW01000007.1"/>
</dbReference>
<keyword evidence="4 6" id="KW-0949">S-adenosyl-L-methionine</keyword>
<dbReference type="InterPro" id="IPR029063">
    <property type="entry name" value="SAM-dependent_MTases_sf"/>
</dbReference>
<dbReference type="Pfam" id="PF01189">
    <property type="entry name" value="Methyltr_RsmB-F"/>
    <property type="match status" value="1"/>
</dbReference>
<dbReference type="InterPro" id="IPR054728">
    <property type="entry name" value="RsmB-like_ferredoxin"/>
</dbReference>
<dbReference type="InterPro" id="IPR001678">
    <property type="entry name" value="MeTrfase_RsmB-F_NOP2_dom"/>
</dbReference>
<name>A0A4R6WU65_9PROT</name>
<accession>A0A4R6WU65</accession>
<dbReference type="Gene3D" id="3.30.70.1170">
    <property type="entry name" value="Sun protein, domain 3"/>
    <property type="match status" value="1"/>
</dbReference>
<dbReference type="PRINTS" id="PR02008">
    <property type="entry name" value="RCMTFAMILY"/>
</dbReference>
<feature type="binding site" evidence="6">
    <location>
        <position position="277"/>
    </location>
    <ligand>
        <name>S-adenosyl-L-methionine</name>
        <dbReference type="ChEBI" id="CHEBI:59789"/>
    </ligand>
</feature>
<gene>
    <name evidence="8" type="ORF">A8950_1635</name>
</gene>
<dbReference type="SUPFAM" id="SSF53335">
    <property type="entry name" value="S-adenosyl-L-methionine-dependent methyltransferases"/>
    <property type="match status" value="1"/>
</dbReference>
<dbReference type="InterPro" id="IPR049560">
    <property type="entry name" value="MeTrfase_RsmB-F_NOP2_cat"/>
</dbReference>
<keyword evidence="2 6" id="KW-0489">Methyltransferase</keyword>
<sequence length="462" mass="50661">MTPGARIQAAIDLLAAIHGGSAPADRAAAAFFRTRRYIGGSDRRAILDAAYAVLRQLAKLDWWIDRAYPAQPDGRREIANLERVRVIAKLALIDGWTGDKIAGSFDGGQYRPKQLSRSERAFARELEGQDLRHGDQPKWVRFEFPDWLEPLVAKQFGPHFEREMAAQVEEAATDLRVNALKGDRDAALAALRAEGIEAVPTALSPLGLRLENRPPLANLKCFQDGLIEVQDEGSQLAALLVDARPGQRVVDFCAGAGGKTLAIAAQMKNKGKIVACDTLKGRVERAGERLKRAGVFNVERRGLESERDPWVKRHAGGFDRVLVDAPCSGTGTWRRNPDAKWKLEQEDLHRLIALQASILESAQRLVKPGGRLVYATCSLLDAENDAQARAFLERHPNFAPLPVADIWRDVIGGDCPTGAATLSLTPHRHGTDGFFVAVMQRVASAQDETRQPAIDSDETEGD</sequence>
<feature type="domain" description="SAM-dependent MTase RsmB/NOP-type" evidence="7">
    <location>
        <begin position="163"/>
        <end position="442"/>
    </location>
</feature>
<evidence type="ECO:0000313" key="9">
    <source>
        <dbReference type="Proteomes" id="UP000295783"/>
    </source>
</evidence>
<dbReference type="GO" id="GO:0008173">
    <property type="term" value="F:RNA methyltransferase activity"/>
    <property type="evidence" value="ECO:0007669"/>
    <property type="project" value="InterPro"/>
</dbReference>
<evidence type="ECO:0000256" key="4">
    <source>
        <dbReference type="ARBA" id="ARBA00022691"/>
    </source>
</evidence>
<evidence type="ECO:0000256" key="5">
    <source>
        <dbReference type="ARBA" id="ARBA00022884"/>
    </source>
</evidence>
<dbReference type="AlphaFoldDB" id="A0A4R6WU65"/>
<dbReference type="Pfam" id="PF22458">
    <property type="entry name" value="RsmF-B_ferredox"/>
    <property type="match status" value="1"/>
</dbReference>
<protein>
    <submittedName>
        <fullName evidence="8">16S rRNA (Cytosine967-C5)-methyltransferase</fullName>
    </submittedName>
</protein>
<dbReference type="GO" id="GO:0003723">
    <property type="term" value="F:RNA binding"/>
    <property type="evidence" value="ECO:0007669"/>
    <property type="project" value="UniProtKB-UniRule"/>
</dbReference>
<dbReference type="PROSITE" id="PS51686">
    <property type="entry name" value="SAM_MT_RSMB_NOP"/>
    <property type="match status" value="1"/>
</dbReference>
<dbReference type="GO" id="GO:0001510">
    <property type="term" value="P:RNA methylation"/>
    <property type="evidence" value="ECO:0007669"/>
    <property type="project" value="InterPro"/>
</dbReference>
<dbReference type="InterPro" id="IPR023267">
    <property type="entry name" value="RCMT"/>
</dbReference>
<evidence type="ECO:0000256" key="2">
    <source>
        <dbReference type="ARBA" id="ARBA00022603"/>
    </source>
</evidence>
<dbReference type="Proteomes" id="UP000295783">
    <property type="component" value="Unassembled WGS sequence"/>
</dbReference>
<dbReference type="OrthoDB" id="9810297at2"/>
<comment type="similarity">
    <text evidence="1 6">Belongs to the class I-like SAM-binding methyltransferase superfamily. RsmB/NOP family.</text>
</comment>
<dbReference type="PROSITE" id="PS01153">
    <property type="entry name" value="NOL1_NOP2_SUN"/>
    <property type="match status" value="1"/>
</dbReference>
<evidence type="ECO:0000256" key="1">
    <source>
        <dbReference type="ARBA" id="ARBA00007494"/>
    </source>
</evidence>